<keyword evidence="1" id="KW-0472">Membrane</keyword>
<dbReference type="EnsemblMetazoa" id="XM_022794937">
    <property type="protein sequence ID" value="XP_022650672"/>
    <property type="gene ID" value="LOC111245925"/>
</dbReference>
<organism evidence="2 3">
    <name type="scientific">Varroa destructor</name>
    <name type="common">Honeybee mite</name>
    <dbReference type="NCBI Taxonomy" id="109461"/>
    <lineage>
        <taxon>Eukaryota</taxon>
        <taxon>Metazoa</taxon>
        <taxon>Ecdysozoa</taxon>
        <taxon>Arthropoda</taxon>
        <taxon>Chelicerata</taxon>
        <taxon>Arachnida</taxon>
        <taxon>Acari</taxon>
        <taxon>Parasitiformes</taxon>
        <taxon>Mesostigmata</taxon>
        <taxon>Gamasina</taxon>
        <taxon>Dermanyssoidea</taxon>
        <taxon>Varroidae</taxon>
        <taxon>Varroa</taxon>
    </lineage>
</organism>
<dbReference type="OrthoDB" id="10059103at2759"/>
<keyword evidence="1" id="KW-1133">Transmembrane helix</keyword>
<keyword evidence="1" id="KW-0812">Transmembrane</keyword>
<keyword evidence="3" id="KW-1185">Reference proteome</keyword>
<reference evidence="2" key="1">
    <citation type="submission" date="2021-01" db="UniProtKB">
        <authorList>
            <consortium name="EnsemblMetazoa"/>
        </authorList>
    </citation>
    <scope>IDENTIFICATION</scope>
</reference>
<dbReference type="KEGG" id="vde:111245925"/>
<dbReference type="Proteomes" id="UP000594260">
    <property type="component" value="Unplaced"/>
</dbReference>
<feature type="transmembrane region" description="Helical" evidence="1">
    <location>
        <begin position="12"/>
        <end position="29"/>
    </location>
</feature>
<proteinExistence type="predicted"/>
<name>A0A7M7JSX1_VARDE</name>
<dbReference type="GeneID" id="111245925"/>
<accession>A0A7M7JSX1</accession>
<protein>
    <submittedName>
        <fullName evidence="2">Uncharacterized protein</fullName>
    </submittedName>
</protein>
<sequence length="283" mass="32636">MELTRILQYRLWCFGAVFMGIAACAYYIFDPNLLYFIGRKFLIALLSFYDWTVLNRRSCAIANPWYITPPPSPKECLACEDLTAVPEVSYNVSSTRLYEHFLDTRIPVVVRGGYIEHASGVQLENVIRTIQDNLSAKVCAFRSNTPWTFDRFLEQTTSMESFYALWENCNEESKKLMRRFYHRPDRIPAAVELTGYSWVALSRRFLSAKPKILDFAGGSVGIWIQIEGRSRIQLEQRRCHCRLDLDLNMGDYLVVRIDGWNVSFTPADNNGDSVAFIPTGYLQ</sequence>
<evidence type="ECO:0000256" key="1">
    <source>
        <dbReference type="SAM" id="Phobius"/>
    </source>
</evidence>
<dbReference type="PROSITE" id="PS51257">
    <property type="entry name" value="PROKAR_LIPOPROTEIN"/>
    <property type="match status" value="1"/>
</dbReference>
<evidence type="ECO:0000313" key="2">
    <source>
        <dbReference type="EnsemblMetazoa" id="XP_022650672"/>
    </source>
</evidence>
<dbReference type="InParanoid" id="A0A7M7JSX1"/>
<evidence type="ECO:0000313" key="3">
    <source>
        <dbReference type="Proteomes" id="UP000594260"/>
    </source>
</evidence>
<dbReference type="AlphaFoldDB" id="A0A7M7JSX1"/>
<dbReference type="RefSeq" id="XP_022650672.1">
    <property type="nucleotide sequence ID" value="XM_022794937.1"/>
</dbReference>
<dbReference type="OMA" id="TWPFNTE"/>